<feature type="transmembrane region" description="Helical" evidence="6">
    <location>
        <begin position="282"/>
        <end position="302"/>
    </location>
</feature>
<evidence type="ECO:0000256" key="2">
    <source>
        <dbReference type="ARBA" id="ARBA00022448"/>
    </source>
</evidence>
<evidence type="ECO:0000313" key="8">
    <source>
        <dbReference type="EMBL" id="CAG8577426.1"/>
    </source>
</evidence>
<protein>
    <submittedName>
        <fullName evidence="8">5126_t:CDS:1</fullName>
    </submittedName>
</protein>
<organism evidence="8 9">
    <name type="scientific">Diversispora eburnea</name>
    <dbReference type="NCBI Taxonomy" id="1213867"/>
    <lineage>
        <taxon>Eukaryota</taxon>
        <taxon>Fungi</taxon>
        <taxon>Fungi incertae sedis</taxon>
        <taxon>Mucoromycota</taxon>
        <taxon>Glomeromycotina</taxon>
        <taxon>Glomeromycetes</taxon>
        <taxon>Diversisporales</taxon>
        <taxon>Diversisporaceae</taxon>
        <taxon>Diversispora</taxon>
    </lineage>
</organism>
<evidence type="ECO:0000256" key="5">
    <source>
        <dbReference type="ARBA" id="ARBA00023136"/>
    </source>
</evidence>
<comment type="subcellular location">
    <subcellularLocation>
        <location evidence="1">Endomembrane system</location>
        <topology evidence="1">Multi-pass membrane protein</topology>
    </subcellularLocation>
</comment>
<dbReference type="OrthoDB" id="10021397at2759"/>
<keyword evidence="9" id="KW-1185">Reference proteome</keyword>
<reference evidence="8" key="1">
    <citation type="submission" date="2021-06" db="EMBL/GenBank/DDBJ databases">
        <authorList>
            <person name="Kallberg Y."/>
            <person name="Tangrot J."/>
            <person name="Rosling A."/>
        </authorList>
    </citation>
    <scope>NUCLEOTIDE SEQUENCE</scope>
    <source>
        <strain evidence="8">AZ414A</strain>
    </source>
</reference>
<keyword evidence="3 6" id="KW-0812">Transmembrane</keyword>
<dbReference type="GO" id="GO:0012505">
    <property type="term" value="C:endomembrane system"/>
    <property type="evidence" value="ECO:0007669"/>
    <property type="project" value="UniProtKB-SubCell"/>
</dbReference>
<evidence type="ECO:0000256" key="6">
    <source>
        <dbReference type="SAM" id="Phobius"/>
    </source>
</evidence>
<gene>
    <name evidence="8" type="ORF">DEBURN_LOCUS8399</name>
</gene>
<feature type="transmembrane region" description="Helical" evidence="6">
    <location>
        <begin position="341"/>
        <end position="364"/>
    </location>
</feature>
<evidence type="ECO:0000256" key="4">
    <source>
        <dbReference type="ARBA" id="ARBA00022989"/>
    </source>
</evidence>
<feature type="transmembrane region" description="Helical" evidence="6">
    <location>
        <begin position="308"/>
        <end position="329"/>
    </location>
</feature>
<dbReference type="Proteomes" id="UP000789706">
    <property type="component" value="Unassembled WGS sequence"/>
</dbReference>
<dbReference type="EMBL" id="CAJVPK010001223">
    <property type="protein sequence ID" value="CAG8577426.1"/>
    <property type="molecule type" value="Genomic_DNA"/>
</dbReference>
<feature type="transmembrane region" description="Helical" evidence="6">
    <location>
        <begin position="129"/>
        <end position="151"/>
    </location>
</feature>
<proteinExistence type="predicted"/>
<evidence type="ECO:0000256" key="1">
    <source>
        <dbReference type="ARBA" id="ARBA00004127"/>
    </source>
</evidence>
<evidence type="ECO:0000259" key="7">
    <source>
        <dbReference type="PROSITE" id="PS50850"/>
    </source>
</evidence>
<evidence type="ECO:0000313" key="9">
    <source>
        <dbReference type="Proteomes" id="UP000789706"/>
    </source>
</evidence>
<keyword evidence="5 6" id="KW-0472">Membrane</keyword>
<keyword evidence="4 6" id="KW-1133">Transmembrane helix</keyword>
<feature type="transmembrane region" description="Helical" evidence="6">
    <location>
        <begin position="222"/>
        <end position="245"/>
    </location>
</feature>
<dbReference type="PANTHER" id="PTHR23501">
    <property type="entry name" value="MAJOR FACILITATOR SUPERFAMILY"/>
    <property type="match status" value="1"/>
</dbReference>
<dbReference type="GO" id="GO:0022857">
    <property type="term" value="F:transmembrane transporter activity"/>
    <property type="evidence" value="ECO:0007669"/>
    <property type="project" value="InterPro"/>
</dbReference>
<accession>A0A9N9BT89</accession>
<dbReference type="Gene3D" id="1.20.1250.20">
    <property type="entry name" value="MFS general substrate transporter like domains"/>
    <property type="match status" value="1"/>
</dbReference>
<dbReference type="CDD" id="cd17502">
    <property type="entry name" value="MFS_Azr1_MDR_like"/>
    <property type="match status" value="1"/>
</dbReference>
<feature type="domain" description="Major facilitator superfamily (MFS) profile" evidence="7">
    <location>
        <begin position="1"/>
        <end position="468"/>
    </location>
</feature>
<dbReference type="SUPFAM" id="SSF103473">
    <property type="entry name" value="MFS general substrate transporter"/>
    <property type="match status" value="1"/>
</dbReference>
<evidence type="ECO:0000256" key="3">
    <source>
        <dbReference type="ARBA" id="ARBA00022692"/>
    </source>
</evidence>
<name>A0A9N9BT89_9GLOM</name>
<dbReference type="PROSITE" id="PS50850">
    <property type="entry name" value="MFS"/>
    <property type="match status" value="1"/>
</dbReference>
<keyword evidence="2" id="KW-0813">Transport</keyword>
<feature type="transmembrane region" description="Helical" evidence="6">
    <location>
        <begin position="183"/>
        <end position="201"/>
    </location>
</feature>
<dbReference type="GO" id="GO:0005886">
    <property type="term" value="C:plasma membrane"/>
    <property type="evidence" value="ECO:0007669"/>
    <property type="project" value="TreeGrafter"/>
</dbReference>
<dbReference type="InterPro" id="IPR020846">
    <property type="entry name" value="MFS_dom"/>
</dbReference>
<feature type="transmembrane region" description="Helical" evidence="6">
    <location>
        <begin position="251"/>
        <end position="270"/>
    </location>
</feature>
<comment type="caution">
    <text evidence="8">The sequence shown here is derived from an EMBL/GenBank/DDBJ whole genome shotgun (WGS) entry which is preliminary data.</text>
</comment>
<dbReference type="PANTHER" id="PTHR23501:SF191">
    <property type="entry name" value="VACUOLAR BASIC AMINO ACID TRANSPORTER 4"/>
    <property type="match status" value="1"/>
</dbReference>
<sequence>MSSSEEKLPEYPEYAINMEKADSTSTKSISDDTEAQIIENNTKTEVKVALKRYETYLIMFAPRIANDFNSLDRIAWVATSYMLTETSFQPTFGKLSDIFGRKSTFLLALGLFQLGSLLCAISPNMTSLIIFRAVSGFGGGGILSLVIIIISDIAPLECFGLASLVGPLVGGAFTDHVTWRWCFWINLPLGAISIPLILIFLKLPQTKGTFLDKLKRIDYTGTVIIVATILSLLMVGGVLFVVFALVEIFVVVEPIAPPMIFFIPVYFQVIKGESATKSGLELIAYVMGTVFAVLIVGFTLSVTTKISYRMFCIAGGAFIAIGAGLCTLLDENSNRGEQTGYTLILGIGMGLIMQTTILCAQALVHYDDVAVTSSLINFFRTTVLGTILLNKLNNNLADLETSFPPGITIDVLKKSAFLVRELSPDIRQPVIQAYVDALQTAYTAVIPMGGLCFLASFFIVENKFTQTA</sequence>
<feature type="transmembrane region" description="Helical" evidence="6">
    <location>
        <begin position="104"/>
        <end position="123"/>
    </location>
</feature>
<dbReference type="InterPro" id="IPR011701">
    <property type="entry name" value="MFS"/>
</dbReference>
<dbReference type="InterPro" id="IPR036259">
    <property type="entry name" value="MFS_trans_sf"/>
</dbReference>
<dbReference type="AlphaFoldDB" id="A0A9N9BT89"/>
<feature type="transmembrane region" description="Helical" evidence="6">
    <location>
        <begin position="441"/>
        <end position="460"/>
    </location>
</feature>
<dbReference type="Pfam" id="PF07690">
    <property type="entry name" value="MFS_1"/>
    <property type="match status" value="1"/>
</dbReference>